<dbReference type="InterPro" id="IPR036390">
    <property type="entry name" value="WH_DNA-bd_sf"/>
</dbReference>
<organism evidence="7 8">
    <name type="scientific">Candidatus Nephthysia bennettiae</name>
    <dbReference type="NCBI Taxonomy" id="3127016"/>
    <lineage>
        <taxon>Bacteria</taxon>
        <taxon>Bacillati</taxon>
        <taxon>Candidatus Dormiibacterota</taxon>
        <taxon>Candidatus Dormibacteria</taxon>
        <taxon>Candidatus Dormibacterales</taxon>
        <taxon>Candidatus Dormibacteraceae</taxon>
        <taxon>Candidatus Nephthysia</taxon>
    </lineage>
</organism>
<dbReference type="AlphaFoldDB" id="A0A934JZG1"/>
<evidence type="ECO:0000259" key="6">
    <source>
        <dbReference type="Pfam" id="PF01628"/>
    </source>
</evidence>
<dbReference type="SUPFAM" id="SSF46785">
    <property type="entry name" value="Winged helix' DNA-binding domain"/>
    <property type="match status" value="1"/>
</dbReference>
<keyword evidence="8" id="KW-1185">Reference proteome</keyword>
<keyword evidence="3 5" id="KW-0346">Stress response</keyword>
<dbReference type="PANTHER" id="PTHR34824">
    <property type="entry name" value="HEAT-INDUCIBLE TRANSCRIPTION REPRESSOR HRCA"/>
    <property type="match status" value="1"/>
</dbReference>
<keyword evidence="1 5" id="KW-0678">Repressor</keyword>
<keyword evidence="2 5" id="KW-0805">Transcription regulation</keyword>
<comment type="caution">
    <text evidence="7">The sequence shown here is derived from an EMBL/GenBank/DDBJ whole genome shotgun (WGS) entry which is preliminary data.</text>
</comment>
<comment type="function">
    <text evidence="5">Negative regulator of class I heat shock genes (grpE-dnaK-dnaJ and groELS operons). Prevents heat-shock induction of these operons.</text>
</comment>
<evidence type="ECO:0000256" key="4">
    <source>
        <dbReference type="ARBA" id="ARBA00023163"/>
    </source>
</evidence>
<dbReference type="InterPro" id="IPR023120">
    <property type="entry name" value="WHTH_transcript_rep_HrcA_IDD"/>
</dbReference>
<comment type="similarity">
    <text evidence="5">Belongs to the HrcA family.</text>
</comment>
<evidence type="ECO:0000256" key="3">
    <source>
        <dbReference type="ARBA" id="ARBA00023016"/>
    </source>
</evidence>
<dbReference type="Gene3D" id="3.30.390.60">
    <property type="entry name" value="Heat-inducible transcription repressor hrca homolog, domain 3"/>
    <property type="match status" value="1"/>
</dbReference>
<evidence type="ECO:0000256" key="1">
    <source>
        <dbReference type="ARBA" id="ARBA00022491"/>
    </source>
</evidence>
<evidence type="ECO:0000256" key="5">
    <source>
        <dbReference type="HAMAP-Rule" id="MF_00081"/>
    </source>
</evidence>
<accession>A0A934JZG1</accession>
<sequence length="338" mass="37252">MEPRKQEILRAVIGEFTSSALPVGSQVLVSRHFVNLSSATVRGELSELSDLGYLVQPHTSAGRIPTDRGYRYFVDFLMSPQAVPLDVESFIEGELRFAPADPQALVEKVATTTAAVTQNAAVVSSPHGPQARLKHVDLVSLEPTEVLVILLVEGNLLRQQVLSLGQLTTQAELSRLSNKFNRELGGKDRDALMLRMARLEPGLEQELLSRLVDALELFERGAERLVVHDGVRNLLRQPEFAEPSRLHQVLEVLEETRHLAALLQELVGTSDLEIVIGSENQTSQLRSCTVVLTTYGPSRRLKGVLGVVGPTRMDYGQTVGRLQAVARRASERLSEAWT</sequence>
<dbReference type="NCBIfam" id="TIGR00331">
    <property type="entry name" value="hrcA"/>
    <property type="match status" value="1"/>
</dbReference>
<reference evidence="7" key="1">
    <citation type="submission" date="2020-10" db="EMBL/GenBank/DDBJ databases">
        <title>Ca. Dormibacterota MAGs.</title>
        <authorList>
            <person name="Montgomery K."/>
        </authorList>
    </citation>
    <scope>NUCLEOTIDE SEQUENCE [LARGE SCALE GENOMIC DNA]</scope>
    <source>
        <strain evidence="7">SC8812_S17_10</strain>
    </source>
</reference>
<evidence type="ECO:0000256" key="2">
    <source>
        <dbReference type="ARBA" id="ARBA00023015"/>
    </source>
</evidence>
<dbReference type="InterPro" id="IPR002571">
    <property type="entry name" value="HrcA"/>
</dbReference>
<dbReference type="InterPro" id="IPR021153">
    <property type="entry name" value="HrcA_C"/>
</dbReference>
<dbReference type="SUPFAM" id="SSF55781">
    <property type="entry name" value="GAF domain-like"/>
    <property type="match status" value="1"/>
</dbReference>
<evidence type="ECO:0000313" key="8">
    <source>
        <dbReference type="Proteomes" id="UP000612893"/>
    </source>
</evidence>
<proteinExistence type="inferred from homology"/>
<name>A0A934JZG1_9BACT</name>
<dbReference type="Proteomes" id="UP000612893">
    <property type="component" value="Unassembled WGS sequence"/>
</dbReference>
<dbReference type="Pfam" id="PF01628">
    <property type="entry name" value="HrcA"/>
    <property type="match status" value="1"/>
</dbReference>
<dbReference type="Gene3D" id="1.10.10.10">
    <property type="entry name" value="Winged helix-like DNA-binding domain superfamily/Winged helix DNA-binding domain"/>
    <property type="match status" value="1"/>
</dbReference>
<evidence type="ECO:0000313" key="7">
    <source>
        <dbReference type="EMBL" id="MBJ7597009.1"/>
    </source>
</evidence>
<dbReference type="PANTHER" id="PTHR34824:SF1">
    <property type="entry name" value="HEAT-INDUCIBLE TRANSCRIPTION REPRESSOR HRCA"/>
    <property type="match status" value="1"/>
</dbReference>
<dbReference type="Gene3D" id="3.30.450.40">
    <property type="match status" value="1"/>
</dbReference>
<feature type="domain" description="Heat-inducible transcription repressor HrcA C-terminal" evidence="6">
    <location>
        <begin position="104"/>
        <end position="319"/>
    </location>
</feature>
<dbReference type="InterPro" id="IPR036388">
    <property type="entry name" value="WH-like_DNA-bd_sf"/>
</dbReference>
<dbReference type="PIRSF" id="PIRSF005485">
    <property type="entry name" value="HrcA"/>
    <property type="match status" value="1"/>
</dbReference>
<dbReference type="InterPro" id="IPR029016">
    <property type="entry name" value="GAF-like_dom_sf"/>
</dbReference>
<dbReference type="HAMAP" id="MF_00081">
    <property type="entry name" value="HrcA"/>
    <property type="match status" value="1"/>
</dbReference>
<dbReference type="GO" id="GO:0045892">
    <property type="term" value="P:negative regulation of DNA-templated transcription"/>
    <property type="evidence" value="ECO:0007669"/>
    <property type="project" value="UniProtKB-UniRule"/>
</dbReference>
<keyword evidence="4 5" id="KW-0804">Transcription</keyword>
<gene>
    <name evidence="5 7" type="primary">hrcA</name>
    <name evidence="7" type="ORF">JF922_02830</name>
</gene>
<dbReference type="EMBL" id="JAEKNR010000032">
    <property type="protein sequence ID" value="MBJ7597009.1"/>
    <property type="molecule type" value="Genomic_DNA"/>
</dbReference>
<protein>
    <recommendedName>
        <fullName evidence="5">Heat-inducible transcription repressor HrcA</fullName>
    </recommendedName>
</protein>